<evidence type="ECO:0000256" key="4">
    <source>
        <dbReference type="ARBA" id="ARBA00022723"/>
    </source>
</evidence>
<dbReference type="GO" id="GO:0106350">
    <property type="term" value="F:all-trans-octaprenyl-diphosphate synthase activity"/>
    <property type="evidence" value="ECO:0007669"/>
    <property type="project" value="UniProtKB-EC"/>
</dbReference>
<organism evidence="7 8">
    <name type="scientific">Candidatus Methylacidithermus pantelleriae</name>
    <dbReference type="NCBI Taxonomy" id="2744239"/>
    <lineage>
        <taxon>Bacteria</taxon>
        <taxon>Pseudomonadati</taxon>
        <taxon>Verrucomicrobiota</taxon>
        <taxon>Methylacidiphilae</taxon>
        <taxon>Methylacidiphilales</taxon>
        <taxon>Methylacidiphilaceae</taxon>
        <taxon>Candidatus Methylacidithermus</taxon>
    </lineage>
</organism>
<dbReference type="InterPro" id="IPR000092">
    <property type="entry name" value="Polyprenyl_synt"/>
</dbReference>
<keyword evidence="8" id="KW-1185">Reference proteome</keyword>
<dbReference type="PROSITE" id="PS00723">
    <property type="entry name" value="POLYPRENYL_SYNTHASE_1"/>
    <property type="match status" value="1"/>
</dbReference>
<comment type="similarity">
    <text evidence="2 6">Belongs to the FPP/GGPP synthase family.</text>
</comment>
<evidence type="ECO:0000256" key="6">
    <source>
        <dbReference type="RuleBase" id="RU004466"/>
    </source>
</evidence>
<keyword evidence="4" id="KW-0479">Metal-binding</keyword>
<gene>
    <name evidence="7" type="ORF">MPNT_40126</name>
</gene>
<evidence type="ECO:0000313" key="7">
    <source>
        <dbReference type="EMBL" id="CAF0701068.1"/>
    </source>
</evidence>
<name>A0A8J2FPA7_9BACT</name>
<dbReference type="EC" id="2.5.1.90" evidence="7"/>
<dbReference type="SFLD" id="SFLDS00005">
    <property type="entry name" value="Isoprenoid_Synthase_Type_I"/>
    <property type="match status" value="1"/>
</dbReference>
<comment type="cofactor">
    <cofactor evidence="1">
        <name>Mg(2+)</name>
        <dbReference type="ChEBI" id="CHEBI:18420"/>
    </cofactor>
</comment>
<dbReference type="Gene3D" id="1.10.600.10">
    <property type="entry name" value="Farnesyl Diphosphate Synthase"/>
    <property type="match status" value="1"/>
</dbReference>
<dbReference type="InterPro" id="IPR008949">
    <property type="entry name" value="Isoprenoid_synthase_dom_sf"/>
</dbReference>
<evidence type="ECO:0000256" key="3">
    <source>
        <dbReference type="ARBA" id="ARBA00022679"/>
    </source>
</evidence>
<evidence type="ECO:0000256" key="2">
    <source>
        <dbReference type="ARBA" id="ARBA00006706"/>
    </source>
</evidence>
<dbReference type="Proteomes" id="UP000663859">
    <property type="component" value="Unassembled WGS sequence"/>
</dbReference>
<evidence type="ECO:0000313" key="8">
    <source>
        <dbReference type="Proteomes" id="UP000663859"/>
    </source>
</evidence>
<proteinExistence type="inferred from homology"/>
<evidence type="ECO:0000256" key="1">
    <source>
        <dbReference type="ARBA" id="ARBA00001946"/>
    </source>
</evidence>
<dbReference type="PANTHER" id="PTHR12001:SF69">
    <property type="entry name" value="ALL TRANS-POLYPRENYL-DIPHOSPHATE SYNTHASE PDSS1"/>
    <property type="match status" value="1"/>
</dbReference>
<reference evidence="7" key="1">
    <citation type="submission" date="2021-02" db="EMBL/GenBank/DDBJ databases">
        <authorList>
            <person name="Cremers G."/>
            <person name="Picone N."/>
        </authorList>
    </citation>
    <scope>NUCLEOTIDE SEQUENCE</scope>
    <source>
        <strain evidence="7">PQ17</strain>
    </source>
</reference>
<dbReference type="GO" id="GO:0008299">
    <property type="term" value="P:isoprenoid biosynthetic process"/>
    <property type="evidence" value="ECO:0007669"/>
    <property type="project" value="InterPro"/>
</dbReference>
<dbReference type="PANTHER" id="PTHR12001">
    <property type="entry name" value="GERANYLGERANYL PYROPHOSPHATE SYNTHASE"/>
    <property type="match status" value="1"/>
</dbReference>
<keyword evidence="5" id="KW-0460">Magnesium</keyword>
<dbReference type="InterPro" id="IPR033749">
    <property type="entry name" value="Polyprenyl_synt_CS"/>
</dbReference>
<dbReference type="CDD" id="cd00685">
    <property type="entry name" value="Trans_IPPS_HT"/>
    <property type="match status" value="1"/>
</dbReference>
<keyword evidence="3 6" id="KW-0808">Transferase</keyword>
<protein>
    <submittedName>
        <fullName evidence="7">Octaprenyl-diphosphate synthase</fullName>
        <ecNumber evidence="7">2.5.1.90</ecNumber>
    </submittedName>
</protein>
<dbReference type="EMBL" id="CAJNOB010000034">
    <property type="protein sequence ID" value="CAF0701068.1"/>
    <property type="molecule type" value="Genomic_DNA"/>
</dbReference>
<accession>A0A8J2FPA7</accession>
<dbReference type="AlphaFoldDB" id="A0A8J2FPA7"/>
<dbReference type="SUPFAM" id="SSF48576">
    <property type="entry name" value="Terpenoid synthases"/>
    <property type="match status" value="1"/>
</dbReference>
<comment type="caution">
    <text evidence="7">The sequence shown here is derived from an EMBL/GenBank/DDBJ whole genome shotgun (WGS) entry which is preliminary data.</text>
</comment>
<dbReference type="GO" id="GO:0046872">
    <property type="term" value="F:metal ion binding"/>
    <property type="evidence" value="ECO:0007669"/>
    <property type="project" value="UniProtKB-KW"/>
</dbReference>
<evidence type="ECO:0000256" key="5">
    <source>
        <dbReference type="ARBA" id="ARBA00022842"/>
    </source>
</evidence>
<dbReference type="Pfam" id="PF00348">
    <property type="entry name" value="polyprenyl_synt"/>
    <property type="match status" value="1"/>
</dbReference>
<sequence length="365" mass="39856">MQGGDFRENSPLDTSNPCQSYPAGVRGAGHWTKLLVPFEAWLQALDRRVLEEISAFDPALAPQLGDTLSSHGKRLRPVVALLSAEATGGIRPAHLDLALIVEMIHLATLVHDDIVDGAVTRRGAPTAFLRWGADVSVLLGDCLFSHALKICADLPREVFRSVAASVCVVCTGEILQLQRRFDLRLGEGEYLRIAQMKTGELFAMPCQLAASLNSSPSGIQEALGEYGRLVGTAFQIYDDCLDLLGSEEETGKTLGTDLGQGRLTLPLLYLLDSPNGGAKECVLSVLGNGSPEKRSELLEFLFSHGALERAGATVQRLLEQSRNTLRCLPEKEAGDRLCHLTYLLEEEFQTLVHRPVRHSFFPRNS</sequence>